<organism evidence="1 2">
    <name type="scientific">Rubroshorea leprosula</name>
    <dbReference type="NCBI Taxonomy" id="152421"/>
    <lineage>
        <taxon>Eukaryota</taxon>
        <taxon>Viridiplantae</taxon>
        <taxon>Streptophyta</taxon>
        <taxon>Embryophyta</taxon>
        <taxon>Tracheophyta</taxon>
        <taxon>Spermatophyta</taxon>
        <taxon>Magnoliopsida</taxon>
        <taxon>eudicotyledons</taxon>
        <taxon>Gunneridae</taxon>
        <taxon>Pentapetalae</taxon>
        <taxon>rosids</taxon>
        <taxon>malvids</taxon>
        <taxon>Malvales</taxon>
        <taxon>Dipterocarpaceae</taxon>
        <taxon>Rubroshorea</taxon>
    </lineage>
</organism>
<proteinExistence type="predicted"/>
<evidence type="ECO:0000313" key="1">
    <source>
        <dbReference type="EMBL" id="GKV26960.1"/>
    </source>
</evidence>
<protein>
    <submittedName>
        <fullName evidence="1">Uncharacterized protein</fullName>
    </submittedName>
</protein>
<comment type="caution">
    <text evidence="1">The sequence shown here is derived from an EMBL/GenBank/DDBJ whole genome shotgun (WGS) entry which is preliminary data.</text>
</comment>
<name>A0AAV5KR17_9ROSI</name>
<evidence type="ECO:0000313" key="2">
    <source>
        <dbReference type="Proteomes" id="UP001054252"/>
    </source>
</evidence>
<gene>
    <name evidence="1" type="ORF">SLEP1_g36169</name>
</gene>
<sequence length="34" mass="4178">MFFYKRSPPYFQALRKLLQYDCMAAIFWTRGSLK</sequence>
<dbReference type="Proteomes" id="UP001054252">
    <property type="component" value="Unassembled WGS sequence"/>
</dbReference>
<keyword evidence="2" id="KW-1185">Reference proteome</keyword>
<dbReference type="AlphaFoldDB" id="A0AAV5KR17"/>
<dbReference type="EMBL" id="BPVZ01000073">
    <property type="protein sequence ID" value="GKV26960.1"/>
    <property type="molecule type" value="Genomic_DNA"/>
</dbReference>
<reference evidence="1 2" key="1">
    <citation type="journal article" date="2021" name="Commun. Biol.">
        <title>The genome of Shorea leprosula (Dipterocarpaceae) highlights the ecological relevance of drought in aseasonal tropical rainforests.</title>
        <authorList>
            <person name="Ng K.K.S."/>
            <person name="Kobayashi M.J."/>
            <person name="Fawcett J.A."/>
            <person name="Hatakeyama M."/>
            <person name="Paape T."/>
            <person name="Ng C.H."/>
            <person name="Ang C.C."/>
            <person name="Tnah L.H."/>
            <person name="Lee C.T."/>
            <person name="Nishiyama T."/>
            <person name="Sese J."/>
            <person name="O'Brien M.J."/>
            <person name="Copetti D."/>
            <person name="Mohd Noor M.I."/>
            <person name="Ong R.C."/>
            <person name="Putra M."/>
            <person name="Sireger I.Z."/>
            <person name="Indrioko S."/>
            <person name="Kosugi Y."/>
            <person name="Izuno A."/>
            <person name="Isagi Y."/>
            <person name="Lee S.L."/>
            <person name="Shimizu K.K."/>
        </authorList>
    </citation>
    <scope>NUCLEOTIDE SEQUENCE [LARGE SCALE GENOMIC DNA]</scope>
    <source>
        <strain evidence="1">214</strain>
    </source>
</reference>
<accession>A0AAV5KR17</accession>